<dbReference type="Pfam" id="PF11706">
    <property type="entry name" value="zf-CGNR"/>
    <property type="match status" value="1"/>
</dbReference>
<feature type="domain" description="Zinc finger CGNR" evidence="1">
    <location>
        <begin position="130"/>
        <end position="170"/>
    </location>
</feature>
<dbReference type="SUPFAM" id="SSF160904">
    <property type="entry name" value="Jann2411-like"/>
    <property type="match status" value="1"/>
</dbReference>
<dbReference type="InterPro" id="IPR023286">
    <property type="entry name" value="ABATE_dom_sf"/>
</dbReference>
<dbReference type="OrthoDB" id="3531194at2"/>
<gene>
    <name evidence="2" type="ORF">CEY15_16015</name>
</gene>
<dbReference type="InterPro" id="IPR021005">
    <property type="entry name" value="Znf_CGNR"/>
</dbReference>
<dbReference type="InterPro" id="IPR010852">
    <property type="entry name" value="ABATE"/>
</dbReference>
<accession>A0A2A2WLM3</accession>
<evidence type="ECO:0000313" key="3">
    <source>
        <dbReference type="Proteomes" id="UP000218810"/>
    </source>
</evidence>
<evidence type="ECO:0000259" key="1">
    <source>
        <dbReference type="Pfam" id="PF11706"/>
    </source>
</evidence>
<dbReference type="EMBL" id="NTGA01000034">
    <property type="protein sequence ID" value="PAY21943.1"/>
    <property type="molecule type" value="Genomic_DNA"/>
</dbReference>
<keyword evidence="3" id="KW-1185">Reference proteome</keyword>
<dbReference type="Gene3D" id="1.10.3300.10">
    <property type="entry name" value="Jann2411-like domain"/>
    <property type="match status" value="1"/>
</dbReference>
<dbReference type="PANTHER" id="PTHR35525:SF3">
    <property type="entry name" value="BLL6575 PROTEIN"/>
    <property type="match status" value="1"/>
</dbReference>
<organism evidence="2 3">
    <name type="scientific">Dietzia natronolimnaea</name>
    <dbReference type="NCBI Taxonomy" id="161920"/>
    <lineage>
        <taxon>Bacteria</taxon>
        <taxon>Bacillati</taxon>
        <taxon>Actinomycetota</taxon>
        <taxon>Actinomycetes</taxon>
        <taxon>Mycobacteriales</taxon>
        <taxon>Dietziaceae</taxon>
        <taxon>Dietzia</taxon>
    </lineage>
</organism>
<proteinExistence type="predicted"/>
<sequence length="181" mass="19397">MQFNHGNMVGPTLAAELASLAGRSWDSGAAVAVLRAHNVRRPDLDEAGSQRLREWASRLRVPFSAPDVDSTCAAINELLESAASRPTLSTHDGHKPHLHFAADGDDVVERVRAITAGGLAIFAVESEGGRLGACLRTGCPEVFVDTSRNGGRRYCSARCGNHDAVQRHRAHPGRVTPQSTR</sequence>
<dbReference type="AlphaFoldDB" id="A0A2A2WLM3"/>
<comment type="caution">
    <text evidence="2">The sequence shown here is derived from an EMBL/GenBank/DDBJ whole genome shotgun (WGS) entry which is preliminary data.</text>
</comment>
<name>A0A2A2WLM3_9ACTN</name>
<dbReference type="PANTHER" id="PTHR35525">
    <property type="entry name" value="BLL6575 PROTEIN"/>
    <property type="match status" value="1"/>
</dbReference>
<reference evidence="3" key="1">
    <citation type="submission" date="2017-09" db="EMBL/GenBank/DDBJ databases">
        <authorList>
            <person name="Zhang Y."/>
            <person name="Huang X."/>
            <person name="Liu J."/>
            <person name="Lu L."/>
            <person name="Peng K."/>
        </authorList>
    </citation>
    <scope>NUCLEOTIDE SEQUENCE [LARGE SCALE GENOMIC DNA]</scope>
    <source>
        <strain evidence="3">S-XJ-1</strain>
    </source>
</reference>
<dbReference type="Proteomes" id="UP000218810">
    <property type="component" value="Unassembled WGS sequence"/>
</dbReference>
<protein>
    <recommendedName>
        <fullName evidence="1">Zinc finger CGNR domain-containing protein</fullName>
    </recommendedName>
</protein>
<evidence type="ECO:0000313" key="2">
    <source>
        <dbReference type="EMBL" id="PAY21943.1"/>
    </source>
</evidence>